<evidence type="ECO:0000256" key="1">
    <source>
        <dbReference type="SAM" id="Phobius"/>
    </source>
</evidence>
<feature type="transmembrane region" description="Helical" evidence="1">
    <location>
        <begin position="89"/>
        <end position="106"/>
    </location>
</feature>
<reference evidence="2" key="1">
    <citation type="submission" date="2023-06" db="EMBL/GenBank/DDBJ databases">
        <authorList>
            <consortium name="Lawrence Berkeley National Laboratory"/>
            <person name="Ahrendt S."/>
            <person name="Sahu N."/>
            <person name="Indic B."/>
            <person name="Wong-Bajracharya J."/>
            <person name="Merenyi Z."/>
            <person name="Ke H.-M."/>
            <person name="Monk M."/>
            <person name="Kocsube S."/>
            <person name="Drula E."/>
            <person name="Lipzen A."/>
            <person name="Balint B."/>
            <person name="Henrissat B."/>
            <person name="Andreopoulos B."/>
            <person name="Martin F.M."/>
            <person name="Harder C.B."/>
            <person name="Rigling D."/>
            <person name="Ford K.L."/>
            <person name="Foster G.D."/>
            <person name="Pangilinan J."/>
            <person name="Papanicolaou A."/>
            <person name="Barry K."/>
            <person name="LaButti K."/>
            <person name="Viragh M."/>
            <person name="Koriabine M."/>
            <person name="Yan M."/>
            <person name="Riley R."/>
            <person name="Champramary S."/>
            <person name="Plett K.L."/>
            <person name="Tsai I.J."/>
            <person name="Slot J."/>
            <person name="Sipos G."/>
            <person name="Plett J."/>
            <person name="Nagy L.G."/>
            <person name="Grigoriev I.V."/>
        </authorList>
    </citation>
    <scope>NUCLEOTIDE SEQUENCE</scope>
    <source>
        <strain evidence="2">FPL87.14</strain>
    </source>
</reference>
<name>A0AA39JNU3_9AGAR</name>
<protein>
    <submittedName>
        <fullName evidence="2">Uncharacterized protein</fullName>
    </submittedName>
</protein>
<sequence length="107" mass="12028">MQYRANDQRSSICSDISWCQTWFSFVRVHGQASGLETIFHLCIGRTSPYKGMALLLLLSPISAKPFVAVISLTMALFRKKPAHQDLGALNKRLCCAILCGFLIFFWA</sequence>
<keyword evidence="1" id="KW-1133">Transmembrane helix</keyword>
<evidence type="ECO:0000313" key="3">
    <source>
        <dbReference type="Proteomes" id="UP001175226"/>
    </source>
</evidence>
<feature type="transmembrane region" description="Helical" evidence="1">
    <location>
        <begin position="54"/>
        <end position="77"/>
    </location>
</feature>
<keyword evidence="1" id="KW-0812">Transmembrane</keyword>
<keyword evidence="3" id="KW-1185">Reference proteome</keyword>
<dbReference type="Proteomes" id="UP001175226">
    <property type="component" value="Unassembled WGS sequence"/>
</dbReference>
<dbReference type="AlphaFoldDB" id="A0AA39JNU3"/>
<accession>A0AA39JNU3</accession>
<comment type="caution">
    <text evidence="2">The sequence shown here is derived from an EMBL/GenBank/DDBJ whole genome shotgun (WGS) entry which is preliminary data.</text>
</comment>
<evidence type="ECO:0000313" key="2">
    <source>
        <dbReference type="EMBL" id="KAK0446181.1"/>
    </source>
</evidence>
<keyword evidence="1" id="KW-0472">Membrane</keyword>
<organism evidence="2 3">
    <name type="scientific">Armillaria borealis</name>
    <dbReference type="NCBI Taxonomy" id="47425"/>
    <lineage>
        <taxon>Eukaryota</taxon>
        <taxon>Fungi</taxon>
        <taxon>Dikarya</taxon>
        <taxon>Basidiomycota</taxon>
        <taxon>Agaricomycotina</taxon>
        <taxon>Agaricomycetes</taxon>
        <taxon>Agaricomycetidae</taxon>
        <taxon>Agaricales</taxon>
        <taxon>Marasmiineae</taxon>
        <taxon>Physalacriaceae</taxon>
        <taxon>Armillaria</taxon>
    </lineage>
</organism>
<proteinExistence type="predicted"/>
<gene>
    <name evidence="2" type="ORF">EV421DRAFT_1792850</name>
</gene>
<dbReference type="EMBL" id="JAUEPT010000014">
    <property type="protein sequence ID" value="KAK0446181.1"/>
    <property type="molecule type" value="Genomic_DNA"/>
</dbReference>